<dbReference type="Gene3D" id="3.40.50.300">
    <property type="entry name" value="P-loop containing nucleotide triphosphate hydrolases"/>
    <property type="match status" value="1"/>
</dbReference>
<protein>
    <submittedName>
        <fullName evidence="12">Uronyl 2-sulfotransferase a isoform X2</fullName>
    </submittedName>
</protein>
<keyword evidence="5 10" id="KW-1133">Transmembrane helix</keyword>
<evidence type="ECO:0000313" key="12">
    <source>
        <dbReference type="RefSeq" id="XP_047015680.1"/>
    </source>
</evidence>
<dbReference type="GO" id="GO:0000139">
    <property type="term" value="C:Golgi membrane"/>
    <property type="evidence" value="ECO:0007669"/>
    <property type="project" value="UniProtKB-SubCell"/>
</dbReference>
<accession>A0A979F7B1</accession>
<dbReference type="InterPro" id="IPR027417">
    <property type="entry name" value="P-loop_NTPase"/>
</dbReference>
<gene>
    <name evidence="12" type="primary">usta</name>
</gene>
<feature type="transmembrane region" description="Helical" evidence="10">
    <location>
        <begin position="42"/>
        <end position="61"/>
    </location>
</feature>
<evidence type="ECO:0000256" key="5">
    <source>
        <dbReference type="ARBA" id="ARBA00022989"/>
    </source>
</evidence>
<organism evidence="11 12">
    <name type="scientific">Ictalurus punctatus</name>
    <name type="common">Channel catfish</name>
    <name type="synonym">Silurus punctatus</name>
    <dbReference type="NCBI Taxonomy" id="7998"/>
    <lineage>
        <taxon>Eukaryota</taxon>
        <taxon>Metazoa</taxon>
        <taxon>Chordata</taxon>
        <taxon>Craniata</taxon>
        <taxon>Vertebrata</taxon>
        <taxon>Euteleostomi</taxon>
        <taxon>Actinopterygii</taxon>
        <taxon>Neopterygii</taxon>
        <taxon>Teleostei</taxon>
        <taxon>Ostariophysi</taxon>
        <taxon>Siluriformes</taxon>
        <taxon>Ictaluridae</taxon>
        <taxon>Ictalurus</taxon>
    </lineage>
</organism>
<keyword evidence="2" id="KW-0808">Transferase</keyword>
<dbReference type="InterPro" id="IPR007734">
    <property type="entry name" value="Heparan_SO4_2-O-STrfase"/>
</dbReference>
<evidence type="ECO:0000256" key="9">
    <source>
        <dbReference type="SAM" id="MobiDB-lite"/>
    </source>
</evidence>
<dbReference type="PANTHER" id="PTHR12129">
    <property type="entry name" value="HEPARAN SULFATE 2-O-SULFOTRANSFERASE"/>
    <property type="match status" value="1"/>
</dbReference>
<evidence type="ECO:0000256" key="7">
    <source>
        <dbReference type="ARBA" id="ARBA00023136"/>
    </source>
</evidence>
<reference evidence="12" key="2">
    <citation type="submission" date="2025-08" db="UniProtKB">
        <authorList>
            <consortium name="RefSeq"/>
        </authorList>
    </citation>
    <scope>IDENTIFICATION</scope>
    <source>
        <tissue evidence="12">Blood</tissue>
    </source>
</reference>
<evidence type="ECO:0000256" key="3">
    <source>
        <dbReference type="ARBA" id="ARBA00022692"/>
    </source>
</evidence>
<keyword evidence="6" id="KW-0333">Golgi apparatus</keyword>
<evidence type="ECO:0000256" key="8">
    <source>
        <dbReference type="ARBA" id="ARBA00023180"/>
    </source>
</evidence>
<dbReference type="Proteomes" id="UP000221080">
    <property type="component" value="Chromosome 2"/>
</dbReference>
<evidence type="ECO:0000256" key="2">
    <source>
        <dbReference type="ARBA" id="ARBA00022679"/>
    </source>
</evidence>
<dbReference type="GeneID" id="108260361"/>
<reference evidence="11" key="1">
    <citation type="journal article" date="2016" name="Nat. Commun.">
        <title>The channel catfish genome sequence provides insights into the evolution of scale formation in teleosts.</title>
        <authorList>
            <person name="Liu Z."/>
            <person name="Liu S."/>
            <person name="Yao J."/>
            <person name="Bao L."/>
            <person name="Zhang J."/>
            <person name="Li Y."/>
            <person name="Jiang C."/>
            <person name="Sun L."/>
            <person name="Wang R."/>
            <person name="Zhang Y."/>
            <person name="Zhou T."/>
            <person name="Zeng Q."/>
            <person name="Fu Q."/>
            <person name="Gao S."/>
            <person name="Li N."/>
            <person name="Koren S."/>
            <person name="Jiang Y."/>
            <person name="Zimin A."/>
            <person name="Xu P."/>
            <person name="Phillippy A.M."/>
            <person name="Geng X."/>
            <person name="Song L."/>
            <person name="Sun F."/>
            <person name="Li C."/>
            <person name="Wang X."/>
            <person name="Chen A."/>
            <person name="Jin Y."/>
            <person name="Yuan Z."/>
            <person name="Yang Y."/>
            <person name="Tan S."/>
            <person name="Peatman E."/>
            <person name="Lu J."/>
            <person name="Qin Z."/>
            <person name="Dunham R."/>
            <person name="Li Z."/>
            <person name="Sonstegard T."/>
            <person name="Feng J."/>
            <person name="Danzmann R.G."/>
            <person name="Schroeder S."/>
            <person name="Scheffler B."/>
            <person name="Duke M.V."/>
            <person name="Ballard L."/>
            <person name="Kucuktas H."/>
            <person name="Kaltenboeck L."/>
            <person name="Liu H."/>
            <person name="Armbruster J."/>
            <person name="Xie Y."/>
            <person name="Kirby M.L."/>
            <person name="Tian Y."/>
            <person name="Flanagan M.E."/>
            <person name="Mu W."/>
            <person name="Waldbieser G.C."/>
        </authorList>
    </citation>
    <scope>NUCLEOTIDE SEQUENCE [LARGE SCALE GENOMIC DNA]</scope>
    <source>
        <strain evidence="11">SDA103</strain>
    </source>
</reference>
<evidence type="ECO:0000256" key="6">
    <source>
        <dbReference type="ARBA" id="ARBA00023034"/>
    </source>
</evidence>
<comment type="subcellular location">
    <subcellularLocation>
        <location evidence="1">Golgi apparatus membrane</location>
        <topology evidence="1">Single-pass type II membrane protein</topology>
    </subcellularLocation>
</comment>
<dbReference type="AlphaFoldDB" id="A0A979F7B1"/>
<keyword evidence="3 10" id="KW-0812">Transmembrane</keyword>
<keyword evidence="8" id="KW-0325">Glycoprotein</keyword>
<dbReference type="CTD" id="557218"/>
<feature type="region of interest" description="Disordered" evidence="9">
    <location>
        <begin position="304"/>
        <end position="328"/>
    </location>
</feature>
<evidence type="ECO:0000256" key="4">
    <source>
        <dbReference type="ARBA" id="ARBA00022968"/>
    </source>
</evidence>
<keyword evidence="4" id="KW-0735">Signal-anchor</keyword>
<evidence type="ECO:0000313" key="11">
    <source>
        <dbReference type="Proteomes" id="UP000221080"/>
    </source>
</evidence>
<dbReference type="PANTHER" id="PTHR12129:SF15">
    <property type="entry name" value="URONYL 2-SULFOTRANSFERASE"/>
    <property type="match status" value="1"/>
</dbReference>
<dbReference type="GO" id="GO:0008146">
    <property type="term" value="F:sulfotransferase activity"/>
    <property type="evidence" value="ECO:0007669"/>
    <property type="project" value="InterPro"/>
</dbReference>
<name>A0A979F7B1_ICTPU</name>
<dbReference type="RefSeq" id="XP_047015680.1">
    <property type="nucleotide sequence ID" value="XM_047159724.2"/>
</dbReference>
<feature type="compositionally biased region" description="Acidic residues" evidence="9">
    <location>
        <begin position="304"/>
        <end position="318"/>
    </location>
</feature>
<evidence type="ECO:0000256" key="1">
    <source>
        <dbReference type="ARBA" id="ARBA00004323"/>
    </source>
</evidence>
<keyword evidence="11" id="KW-1185">Reference proteome</keyword>
<feature type="region of interest" description="Disordered" evidence="9">
    <location>
        <begin position="1"/>
        <end position="23"/>
    </location>
</feature>
<proteinExistence type="predicted"/>
<evidence type="ECO:0000256" key="10">
    <source>
        <dbReference type="SAM" id="Phobius"/>
    </source>
</evidence>
<keyword evidence="7 10" id="KW-0472">Membrane</keyword>
<sequence length="328" mass="38405">MKNHNGSPRLNHHHPANHTRDRNGRRGDWLWAVWLRFSLRDYGFCMAALLLFSLGSLFYQLNGGPPRLLLDMRQYLGESTFMDDHGPPVQKVLPFPSQVIYNRVGKCGSRTVVLLLRILAEKHQFNLVSSDIHNKTRLTKHEQDINVCILENFPECTNPRLFYIVPYFCGQHPQCREPGEWALERAKQNVMENFLLVGILEELEDVLLLLERLLPHYFSDVLTIYHSPAFWKVGNLTGTVKKHMPTLEALQVLYRRMRYEYDFYNFVRDQFHLVKKKIGLKSTHTSSVRELDFLRELALQTNDPLDEDDEDEEDDTALEDANNWLVQP</sequence>